<dbReference type="KEGG" id="mif:Metin_0898"/>
<reference evidence="2" key="1">
    <citation type="submission" date="2010-04" db="EMBL/GenBank/DDBJ databases">
        <title>Complete sequence of Methanocaldococcus infernus ME.</title>
        <authorList>
            <consortium name="US DOE Joint Genome Institute"/>
            <person name="Lucas S."/>
            <person name="Copeland A."/>
            <person name="Lapidus A."/>
            <person name="Cheng J.-F."/>
            <person name="Bruce D."/>
            <person name="Goodwin L."/>
            <person name="Pitluck S."/>
            <person name="Munk A.C."/>
            <person name="Detter J.C."/>
            <person name="Han C."/>
            <person name="Tapia R."/>
            <person name="Land M."/>
            <person name="Hauser L."/>
            <person name="Kyrpides N."/>
            <person name="Mikhailova N."/>
            <person name="Sieprawska-Lupa M."/>
            <person name="Whitman W.B."/>
            <person name="Woyke T."/>
        </authorList>
    </citation>
    <scope>NUCLEOTIDE SEQUENCE [LARGE SCALE GENOMIC DNA]</scope>
    <source>
        <strain evidence="2">ME</strain>
    </source>
</reference>
<dbReference type="EMBL" id="CP002009">
    <property type="protein sequence ID" value="ADG13562.1"/>
    <property type="molecule type" value="Genomic_DNA"/>
</dbReference>
<evidence type="ECO:0000313" key="3">
    <source>
        <dbReference type="Proteomes" id="UP000002061"/>
    </source>
</evidence>
<evidence type="ECO:0000256" key="1">
    <source>
        <dbReference type="SAM" id="Phobius"/>
    </source>
</evidence>
<sequence>MKLTKKQILAIFVAIAMLLSVVPIFLIGLH</sequence>
<gene>
    <name evidence="2" type="ordered locus">Metin_0898</name>
</gene>
<accession>D5VSK9</accession>
<protein>
    <submittedName>
        <fullName evidence="2">Uncharacterized protein</fullName>
    </submittedName>
</protein>
<dbReference type="HOGENOM" id="CLU_220701_0_0_2"/>
<dbReference type="AlphaFoldDB" id="D5VSK9"/>
<evidence type="ECO:0000313" key="2">
    <source>
        <dbReference type="EMBL" id="ADG13562.1"/>
    </source>
</evidence>
<keyword evidence="1" id="KW-0472">Membrane</keyword>
<organism evidence="2 3">
    <name type="scientific">Methanocaldococcus infernus (strain DSM 11812 / JCM 15783 / ME)</name>
    <dbReference type="NCBI Taxonomy" id="573063"/>
    <lineage>
        <taxon>Archaea</taxon>
        <taxon>Methanobacteriati</taxon>
        <taxon>Methanobacteriota</taxon>
        <taxon>Methanomada group</taxon>
        <taxon>Methanococci</taxon>
        <taxon>Methanococcales</taxon>
        <taxon>Methanocaldococcaceae</taxon>
        <taxon>Methanocaldococcus</taxon>
    </lineage>
</organism>
<keyword evidence="1" id="KW-0812">Transmembrane</keyword>
<name>D5VSK9_METIM</name>
<feature type="transmembrane region" description="Helical" evidence="1">
    <location>
        <begin position="7"/>
        <end position="29"/>
    </location>
</feature>
<dbReference type="Proteomes" id="UP000002061">
    <property type="component" value="Chromosome"/>
</dbReference>
<keyword evidence="1" id="KW-1133">Transmembrane helix</keyword>
<proteinExistence type="predicted"/>
<keyword evidence="3" id="KW-1185">Reference proteome</keyword>